<gene>
    <name evidence="2" type="ORF">TCIL3000_0_10250</name>
</gene>
<organism evidence="2 3">
    <name type="scientific">Trypanosoma congolense (strain IL3000)</name>
    <dbReference type="NCBI Taxonomy" id="1068625"/>
    <lineage>
        <taxon>Eukaryota</taxon>
        <taxon>Discoba</taxon>
        <taxon>Euglenozoa</taxon>
        <taxon>Kinetoplastea</taxon>
        <taxon>Metakinetoplastina</taxon>
        <taxon>Trypanosomatida</taxon>
        <taxon>Trypanosomatidae</taxon>
        <taxon>Trypanosoma</taxon>
        <taxon>Nannomonas</taxon>
    </lineage>
</organism>
<proteinExistence type="predicted"/>
<evidence type="ECO:0000313" key="3">
    <source>
        <dbReference type="Proteomes" id="UP000000702"/>
    </source>
</evidence>
<dbReference type="Proteomes" id="UP000000702">
    <property type="component" value="Unassembled WGS sequence"/>
</dbReference>
<reference evidence="2 3" key="2">
    <citation type="journal article" date="2012" name="Proc. Natl. Acad. Sci. U.S.A.">
        <title>Antigenic diversity is generated by distinct evolutionary mechanisms in African trypanosome species.</title>
        <authorList>
            <person name="Jackson A.P."/>
            <person name="Berry A."/>
            <person name="Aslett M."/>
            <person name="Allison H.C."/>
            <person name="Burton P."/>
            <person name="Vavrova-Anderson J."/>
            <person name="Brown R."/>
            <person name="Browne H."/>
            <person name="Corton N."/>
            <person name="Hauser H."/>
            <person name="Gamble J."/>
            <person name="Gilderthorp R."/>
            <person name="Marcello L."/>
            <person name="McQuillan J."/>
            <person name="Otto T.D."/>
            <person name="Quail M.A."/>
            <person name="Sanders M.J."/>
            <person name="van Tonder A."/>
            <person name="Ginger M.L."/>
            <person name="Field M.C."/>
            <person name="Barry J.D."/>
            <person name="Hertz-Fowler C."/>
            <person name="Berriman M."/>
        </authorList>
    </citation>
    <scope>NUCLEOTIDE SEQUENCE [LARGE SCALE GENOMIC DNA]</scope>
    <source>
        <strain evidence="2 3">IL3000</strain>
    </source>
</reference>
<feature type="region of interest" description="Disordered" evidence="1">
    <location>
        <begin position="1"/>
        <end position="25"/>
    </location>
</feature>
<evidence type="ECO:0000313" key="2">
    <source>
        <dbReference type="EMBL" id="CCD16057.1"/>
    </source>
</evidence>
<evidence type="ECO:0000256" key="1">
    <source>
        <dbReference type="SAM" id="MobiDB-lite"/>
    </source>
</evidence>
<feature type="compositionally biased region" description="Low complexity" evidence="1">
    <location>
        <begin position="53"/>
        <end position="64"/>
    </location>
</feature>
<dbReference type="AlphaFoldDB" id="F9WFI5"/>
<feature type="compositionally biased region" description="Basic and acidic residues" evidence="1">
    <location>
        <begin position="428"/>
        <end position="437"/>
    </location>
</feature>
<feature type="compositionally biased region" description="Polar residues" evidence="1">
    <location>
        <begin position="536"/>
        <end position="547"/>
    </location>
</feature>
<sequence>MTVTGGDLSAFPDTGQSGAPPDTKVHQMYSLSEGYGVCVKHHRQAESRSDGQVNTTSSDESLSSVEDDNVSPLRAVQFRGKNNRSVGSFSASYYSTMDVEETESTSSGDNSTTFEPLQFSFAVGARRVASYMPESIAYSVSEEDEGCANLSASEKFLDVDTRSAAGHFARSEVLSKRYQTDEFISGVCNEEPDQVPLQALYIKNLIKRLKDPDREITLAEFENLDWDDPNFETQLQGLRKVATYVEAREIMVKSATHAEMRISDHLDEEIKEAINKIPEIMIAKNETEHAHRIMSSSQLDNSTIGCLIPRTADGWLEGVESSVRGASEMSLFEGKELANVRQSVLLLPRVKIRKNCNESMTSKCDGSYVLKETILAEAPKHTRRKRATKSCHSQVFDIICDDHADEIVEEDITRDSEKHAEAAQQENVRMHTEEILSRKKRRKQRCNRSVSFLFDSIGDEGGSAVLRESATLCGKKKIRSTRRQPRKTNERSVTFTHIEEMERACEVSEALDNTGFDPPSETVSPAKHTRMKSLRRSSSPRGGNPNFTIVEVPEDHVETIIEGDFGIMNLTSRIHSELNGSYQRNGEQNMPLPHIHKDTKDKLCGPITTPQDTVRSSNKLRKRRKEDLHKSRQLECSFVQDEIMVEIQELDNESMQLKHCSSHIPKESNVKMGGDVMADSITLNTTGSSILPDIPSMNSPKHGLRHKRTTAHVVNVTKLPEVLASEVPDVIADSMCSTSA</sequence>
<comment type="caution">
    <text evidence="2">The sequence shown here is derived from an EMBL/GenBank/DDBJ whole genome shotgun (WGS) entry which is preliminary data.</text>
</comment>
<dbReference type="EMBL" id="CAEQ01002148">
    <property type="protein sequence ID" value="CCD16057.1"/>
    <property type="molecule type" value="Genomic_DNA"/>
</dbReference>
<accession>F9WFI5</accession>
<feature type="compositionally biased region" description="Polar residues" evidence="1">
    <location>
        <begin position="608"/>
        <end position="617"/>
    </location>
</feature>
<feature type="region of interest" description="Disordered" evidence="1">
    <location>
        <begin position="601"/>
        <end position="626"/>
    </location>
</feature>
<dbReference type="VEuPathDB" id="TriTrypDB:TcIL3000_0_10250"/>
<dbReference type="OMA" id="EDEGCAN"/>
<reference evidence="3" key="1">
    <citation type="submission" date="2011-07" db="EMBL/GenBank/DDBJ databases">
        <title>Divergent evolution of antigenic variation in African trypanosomes.</title>
        <authorList>
            <person name="Jackson A.P."/>
            <person name="Berry A."/>
            <person name="Allison H.C."/>
            <person name="Burton P."/>
            <person name="Anderson J."/>
            <person name="Aslett M."/>
            <person name="Brown R."/>
            <person name="Corton N."/>
            <person name="Harris D."/>
            <person name="Hauser H."/>
            <person name="Gamble J."/>
            <person name="Gilderthorp R."/>
            <person name="McQuillan J."/>
            <person name="Quail M.A."/>
            <person name="Sanders M."/>
            <person name="Van Tonder A."/>
            <person name="Ginger M.L."/>
            <person name="Donelson J.E."/>
            <person name="Field M.C."/>
            <person name="Barry J.D."/>
            <person name="Berriman M."/>
            <person name="Hertz-Fowler C."/>
        </authorList>
    </citation>
    <scope>NUCLEOTIDE SEQUENCE [LARGE SCALE GENOMIC DNA]</scope>
    <source>
        <strain evidence="3">IL3000</strain>
    </source>
</reference>
<keyword evidence="3" id="KW-1185">Reference proteome</keyword>
<protein>
    <submittedName>
        <fullName evidence="2">WGS project CAEQ00000000 data, annotated contig 390</fullName>
    </submittedName>
</protein>
<feature type="region of interest" description="Disordered" evidence="1">
    <location>
        <begin position="511"/>
        <end position="548"/>
    </location>
</feature>
<feature type="region of interest" description="Disordered" evidence="1">
    <location>
        <begin position="42"/>
        <end position="68"/>
    </location>
</feature>
<feature type="region of interest" description="Disordered" evidence="1">
    <location>
        <begin position="419"/>
        <end position="440"/>
    </location>
</feature>
<name>F9WFI5_TRYCI</name>